<dbReference type="GeneID" id="65535447"/>
<accession>A0A1B1S6R8</accession>
<dbReference type="PANTHER" id="PTHR45661">
    <property type="entry name" value="SURFACE ANTIGEN"/>
    <property type="match status" value="1"/>
</dbReference>
<feature type="region of interest" description="Disordered" evidence="1">
    <location>
        <begin position="1"/>
        <end position="39"/>
    </location>
</feature>
<name>A0A1B1S6R8_9BACT</name>
<evidence type="ECO:0000313" key="3">
    <source>
        <dbReference type="Proteomes" id="UP000186351"/>
    </source>
</evidence>
<feature type="compositionally biased region" description="Basic and acidic residues" evidence="1">
    <location>
        <begin position="7"/>
        <end position="39"/>
    </location>
</feature>
<dbReference type="InterPro" id="IPR053139">
    <property type="entry name" value="Surface_bspA-like"/>
</dbReference>
<dbReference type="PANTHER" id="PTHR45661:SF3">
    <property type="entry name" value="IG-LIKE DOMAIN-CONTAINING PROTEIN"/>
    <property type="match status" value="1"/>
</dbReference>
<accession>A0A1Z2XF24</accession>
<dbReference type="SUPFAM" id="SSF52058">
    <property type="entry name" value="L domain-like"/>
    <property type="match status" value="1"/>
</dbReference>
<dbReference type="Pfam" id="PF13306">
    <property type="entry name" value="LRR_5"/>
    <property type="match status" value="1"/>
</dbReference>
<evidence type="ECO:0000313" key="2">
    <source>
        <dbReference type="EMBL" id="ANU62487.1"/>
    </source>
</evidence>
<dbReference type="Gene3D" id="3.80.10.10">
    <property type="entry name" value="Ribonuclease Inhibitor"/>
    <property type="match status" value="2"/>
</dbReference>
<dbReference type="RefSeq" id="WP_068959883.1">
    <property type="nucleotide sequence ID" value="NZ_CP015402.2"/>
</dbReference>
<protein>
    <recommendedName>
        <fullName evidence="4">Leucine-rich repeat domain-containing protein</fullName>
    </recommendedName>
</protein>
<organism evidence="2 3">
    <name type="scientific">Muribaculum intestinale</name>
    <dbReference type="NCBI Taxonomy" id="1796646"/>
    <lineage>
        <taxon>Bacteria</taxon>
        <taxon>Pseudomonadati</taxon>
        <taxon>Bacteroidota</taxon>
        <taxon>Bacteroidia</taxon>
        <taxon>Bacteroidales</taxon>
        <taxon>Muribaculaceae</taxon>
        <taxon>Muribaculum</taxon>
    </lineage>
</organism>
<evidence type="ECO:0008006" key="4">
    <source>
        <dbReference type="Google" id="ProtNLM"/>
    </source>
</evidence>
<sequence length="415" mass="47153">MYKHIQKKDDEAAEQHAKERRMEEAQRLEEELHEYRDQHEDDIDISQFDDDIIVPSCPSHVDHHASVESLSTKSEKQSSNIETNNYILSPNGKEFIKAKNCESLIIPDGVEVIKAFACCGNIKNITIPHSVKVIEDFAFSGCSVNKIVIPNSVEKFGACIFSGCESLVEVVFEEGIKTFGESMFERCMWLKTIILPKSLLSIPNSAFDSCLSIETINLPPNLRRIGDSAFCSCRELREIIIPSAINDIGSWAFRDCGISSIVVPDSVYGIPEYAFAENLNLKEVILPNTITCIMSHAFYECEHLHVRIPPSVTYIAPDAFTQCNDYCYENLHIEVPKGKKGTLEKICELLKGKVTEYEVTEDMTLPSDIATKKKRFIDFQIFKEKENLRNSEPMFYNGAQVVFRYTNNCTYDNFE</sequence>
<dbReference type="EMBL" id="CP015402">
    <property type="protein sequence ID" value="ANU62487.1"/>
    <property type="molecule type" value="Genomic_DNA"/>
</dbReference>
<gene>
    <name evidence="2" type="ORF">A4V02_01175</name>
</gene>
<reference evidence="3" key="1">
    <citation type="submission" date="2016-04" db="EMBL/GenBank/DDBJ databases">
        <title>Complete Genome Sequences of Twelve Strains of a Stable Defined Moderately Diverse Mouse Microbiota 2 (sDMDMm2).</title>
        <authorList>
            <person name="Uchimura Y."/>
            <person name="Wyss M."/>
            <person name="Brugiroux S."/>
            <person name="Limenitakis J.P."/>
            <person name="Stecher B."/>
            <person name="McCoy K.D."/>
            <person name="Macpherson A.J."/>
        </authorList>
    </citation>
    <scope>NUCLEOTIDE SEQUENCE [LARGE SCALE GENOMIC DNA]</scope>
    <source>
        <strain evidence="3">YL27</strain>
    </source>
</reference>
<dbReference type="InterPro" id="IPR032675">
    <property type="entry name" value="LRR_dom_sf"/>
</dbReference>
<keyword evidence="3" id="KW-1185">Reference proteome</keyword>
<evidence type="ECO:0000256" key="1">
    <source>
        <dbReference type="SAM" id="MobiDB-lite"/>
    </source>
</evidence>
<dbReference type="Proteomes" id="UP000186351">
    <property type="component" value="Chromosome"/>
</dbReference>
<dbReference type="OrthoDB" id="1081439at2"/>
<dbReference type="KEGG" id="pary:A4V02_01175"/>
<dbReference type="AlphaFoldDB" id="A0A1B1S6R8"/>
<dbReference type="STRING" id="1796646.A4V02_01175"/>
<proteinExistence type="predicted"/>
<dbReference type="InterPro" id="IPR026906">
    <property type="entry name" value="LRR_5"/>
</dbReference>